<evidence type="ECO:0000256" key="1">
    <source>
        <dbReference type="ARBA" id="ARBA00023125"/>
    </source>
</evidence>
<dbReference type="RefSeq" id="WP_069700807.1">
    <property type="nucleotide sequence ID" value="NZ_MJAT01000001.1"/>
</dbReference>
<reference evidence="2 3" key="1">
    <citation type="submission" date="2016-09" db="EMBL/GenBank/DDBJ databases">
        <title>Desulfuribacillus arsenicus sp. nov., an obligately anaerobic, dissimilatory arsenic- and antimonate-reducing bacterium isolated from anoxic sediments.</title>
        <authorList>
            <person name="Abin C.A."/>
            <person name="Hollibaugh J.T."/>
        </authorList>
    </citation>
    <scope>NUCLEOTIDE SEQUENCE [LARGE SCALE GENOMIC DNA]</scope>
    <source>
        <strain evidence="2 3">MLFW-2</strain>
    </source>
</reference>
<dbReference type="NCBIfam" id="TIGR00738">
    <property type="entry name" value="rrf2_super"/>
    <property type="match status" value="1"/>
</dbReference>
<dbReference type="Gene3D" id="1.10.10.10">
    <property type="entry name" value="Winged helix-like DNA-binding domain superfamily/Winged helix DNA-binding domain"/>
    <property type="match status" value="1"/>
</dbReference>
<dbReference type="GO" id="GO:0003677">
    <property type="term" value="F:DNA binding"/>
    <property type="evidence" value="ECO:0007669"/>
    <property type="project" value="UniProtKB-KW"/>
</dbReference>
<dbReference type="InterPro" id="IPR036390">
    <property type="entry name" value="WH_DNA-bd_sf"/>
</dbReference>
<evidence type="ECO:0000313" key="2">
    <source>
        <dbReference type="EMBL" id="OEH86929.1"/>
    </source>
</evidence>
<dbReference type="STRING" id="1390249.BHU72_01325"/>
<name>A0A1E5LA85_9FIRM</name>
<dbReference type="Proteomes" id="UP000095255">
    <property type="component" value="Unassembled WGS sequence"/>
</dbReference>
<keyword evidence="3" id="KW-1185">Reference proteome</keyword>
<dbReference type="AlphaFoldDB" id="A0A1E5LA85"/>
<dbReference type="GO" id="GO:0003700">
    <property type="term" value="F:DNA-binding transcription factor activity"/>
    <property type="evidence" value="ECO:0007669"/>
    <property type="project" value="TreeGrafter"/>
</dbReference>
<dbReference type="PANTHER" id="PTHR33221">
    <property type="entry name" value="WINGED HELIX-TURN-HELIX TRANSCRIPTIONAL REGULATOR, RRF2 FAMILY"/>
    <property type="match status" value="1"/>
</dbReference>
<keyword evidence="1" id="KW-0238">DNA-binding</keyword>
<organism evidence="2 3">
    <name type="scientific">Desulfuribacillus stibiiarsenatis</name>
    <dbReference type="NCBI Taxonomy" id="1390249"/>
    <lineage>
        <taxon>Bacteria</taxon>
        <taxon>Bacillati</taxon>
        <taxon>Bacillota</taxon>
        <taxon>Desulfuribacillia</taxon>
        <taxon>Desulfuribacillales</taxon>
        <taxon>Desulfuribacillaceae</taxon>
        <taxon>Desulfuribacillus</taxon>
    </lineage>
</organism>
<dbReference type="EMBL" id="MJAT01000001">
    <property type="protein sequence ID" value="OEH86929.1"/>
    <property type="molecule type" value="Genomic_DNA"/>
</dbReference>
<dbReference type="InterPro" id="IPR036388">
    <property type="entry name" value="WH-like_DNA-bd_sf"/>
</dbReference>
<dbReference type="PROSITE" id="PS51197">
    <property type="entry name" value="HTH_RRF2_2"/>
    <property type="match status" value="1"/>
</dbReference>
<protein>
    <submittedName>
        <fullName evidence="2">AsnC family transcriptional regulator</fullName>
    </submittedName>
</protein>
<dbReference type="InterPro" id="IPR000944">
    <property type="entry name" value="Tscrpt_reg_Rrf2"/>
</dbReference>
<gene>
    <name evidence="2" type="ORF">BHU72_01325</name>
</gene>
<dbReference type="GO" id="GO:0005829">
    <property type="term" value="C:cytosol"/>
    <property type="evidence" value="ECO:0007669"/>
    <property type="project" value="TreeGrafter"/>
</dbReference>
<dbReference type="SUPFAM" id="SSF46785">
    <property type="entry name" value="Winged helix' DNA-binding domain"/>
    <property type="match status" value="1"/>
</dbReference>
<accession>A0A1E5LA85</accession>
<dbReference type="PANTHER" id="PTHR33221:SF5">
    <property type="entry name" value="HTH-TYPE TRANSCRIPTIONAL REGULATOR ISCR"/>
    <property type="match status" value="1"/>
</dbReference>
<sequence length="146" mass="16161">MKLTSRGHYGLMALAHLAMKADTGPVPLRVIATTEKIPEQYLEQLFVDLRKANIISSIRGAKGGYQLSRDPAEIYVGEAVRVLEGPIAPVDCLKEHDGDCCDKTTHCATKMVWERLRDSMTDVLDDMTLADIVNQELQFGDKKGSI</sequence>
<comment type="caution">
    <text evidence="2">The sequence shown here is derived from an EMBL/GenBank/DDBJ whole genome shotgun (WGS) entry which is preliminary data.</text>
</comment>
<evidence type="ECO:0000313" key="3">
    <source>
        <dbReference type="Proteomes" id="UP000095255"/>
    </source>
</evidence>
<dbReference type="OrthoDB" id="9808360at2"/>
<proteinExistence type="predicted"/>
<dbReference type="Pfam" id="PF02082">
    <property type="entry name" value="Rrf2"/>
    <property type="match status" value="1"/>
</dbReference>